<evidence type="ECO:0000256" key="11">
    <source>
        <dbReference type="ARBA" id="ARBA00022801"/>
    </source>
</evidence>
<keyword evidence="12" id="KW-0133">Cell shape</keyword>
<keyword evidence="10 21" id="KW-0732">Signal</keyword>
<keyword evidence="9" id="KW-0645">Protease</keyword>
<dbReference type="SUPFAM" id="SSF56601">
    <property type="entry name" value="beta-lactamase/transpeptidase-like"/>
    <property type="match status" value="1"/>
</dbReference>
<dbReference type="InterPro" id="IPR001967">
    <property type="entry name" value="Peptidase_S11_N"/>
</dbReference>
<keyword evidence="24" id="KW-1185">Reference proteome</keyword>
<dbReference type="AlphaFoldDB" id="V5Z9P9"/>
<evidence type="ECO:0000313" key="23">
    <source>
        <dbReference type="EMBL" id="CCG87665.1"/>
    </source>
</evidence>
<evidence type="ECO:0000256" key="2">
    <source>
        <dbReference type="ARBA" id="ARBA00004417"/>
    </source>
</evidence>
<accession>V5Z9P9</accession>
<dbReference type="MEROPS" id="S11.009"/>
<evidence type="ECO:0000256" key="3">
    <source>
        <dbReference type="ARBA" id="ARBA00004752"/>
    </source>
</evidence>
<dbReference type="EMBL" id="CAHS01000015">
    <property type="protein sequence ID" value="CCG87665.1"/>
    <property type="molecule type" value="Genomic_DNA"/>
</dbReference>
<dbReference type="SUPFAM" id="SSF69189">
    <property type="entry name" value="Penicillin-binding protein associated domain"/>
    <property type="match status" value="1"/>
</dbReference>
<evidence type="ECO:0000256" key="21">
    <source>
        <dbReference type="SAM" id="SignalP"/>
    </source>
</evidence>
<comment type="subcellular location">
    <subcellularLocation>
        <location evidence="2">Cell inner membrane</location>
        <topology evidence="2">Peripheral membrane protein</topology>
    </subcellularLocation>
</comment>
<dbReference type="InterPro" id="IPR037167">
    <property type="entry name" value="Peptidase_S11_C_sf"/>
</dbReference>
<evidence type="ECO:0000313" key="24">
    <source>
        <dbReference type="Proteomes" id="UP000018217"/>
    </source>
</evidence>
<keyword evidence="11 23" id="KW-0378">Hydrolase</keyword>
<evidence type="ECO:0000256" key="1">
    <source>
        <dbReference type="ARBA" id="ARBA00003217"/>
    </source>
</evidence>
<evidence type="ECO:0000256" key="14">
    <source>
        <dbReference type="ARBA" id="ARBA00023136"/>
    </source>
</evidence>
<feature type="domain" description="Peptidase S11 D-Ala-D-Ala carboxypeptidase A C-terminal" evidence="22">
    <location>
        <begin position="307"/>
        <end position="398"/>
    </location>
</feature>
<dbReference type="InterPro" id="IPR012907">
    <property type="entry name" value="Peptidase_S11_C"/>
</dbReference>
<feature type="binding site" evidence="19">
    <location>
        <position position="257"/>
    </location>
    <ligand>
        <name>substrate</name>
    </ligand>
</feature>
<proteinExistence type="inferred from homology"/>
<evidence type="ECO:0000256" key="9">
    <source>
        <dbReference type="ARBA" id="ARBA00022670"/>
    </source>
</evidence>
<dbReference type="Gene3D" id="3.40.710.10">
    <property type="entry name" value="DD-peptidase/beta-lactamase superfamily"/>
    <property type="match status" value="1"/>
</dbReference>
<evidence type="ECO:0000256" key="7">
    <source>
        <dbReference type="ARBA" id="ARBA00022519"/>
    </source>
</evidence>
<evidence type="ECO:0000256" key="13">
    <source>
        <dbReference type="ARBA" id="ARBA00022984"/>
    </source>
</evidence>
<dbReference type="InterPro" id="IPR012338">
    <property type="entry name" value="Beta-lactam/transpept-like"/>
</dbReference>
<comment type="pathway">
    <text evidence="3">Cell wall biogenesis; peptidoglycan biosynthesis.</text>
</comment>
<dbReference type="PANTHER" id="PTHR21581:SF5">
    <property type="entry name" value="D-ALANYL-D-ALANINE CARBOXYPEPTIDASE DACD"/>
    <property type="match status" value="1"/>
</dbReference>
<feature type="chain" id="PRO_5004743358" description="serine-type D-Ala-D-Ala carboxypeptidase" evidence="21">
    <location>
        <begin position="42"/>
        <end position="413"/>
    </location>
</feature>
<evidence type="ECO:0000256" key="5">
    <source>
        <dbReference type="ARBA" id="ARBA00012448"/>
    </source>
</evidence>
<dbReference type="GO" id="GO:0006508">
    <property type="term" value="P:proteolysis"/>
    <property type="evidence" value="ECO:0007669"/>
    <property type="project" value="UniProtKB-KW"/>
</dbReference>
<dbReference type="GO" id="GO:0009252">
    <property type="term" value="P:peptidoglycan biosynthetic process"/>
    <property type="evidence" value="ECO:0007669"/>
    <property type="project" value="UniProtKB-UniPathway"/>
</dbReference>
<evidence type="ECO:0000256" key="10">
    <source>
        <dbReference type="ARBA" id="ARBA00022729"/>
    </source>
</evidence>
<dbReference type="InterPro" id="IPR018044">
    <property type="entry name" value="Peptidase_S11"/>
</dbReference>
<evidence type="ECO:0000256" key="4">
    <source>
        <dbReference type="ARBA" id="ARBA00007164"/>
    </source>
</evidence>
<dbReference type="NCBIfam" id="NF008489">
    <property type="entry name" value="PRK11397.1"/>
    <property type="match status" value="1"/>
</dbReference>
<evidence type="ECO:0000256" key="15">
    <source>
        <dbReference type="ARBA" id="ARBA00023316"/>
    </source>
</evidence>
<evidence type="ECO:0000259" key="22">
    <source>
        <dbReference type="SMART" id="SM00936"/>
    </source>
</evidence>
<evidence type="ECO:0000256" key="8">
    <source>
        <dbReference type="ARBA" id="ARBA00022645"/>
    </source>
</evidence>
<dbReference type="Proteomes" id="UP000018217">
    <property type="component" value="Unassembled WGS sequence"/>
</dbReference>
<keyword evidence="15" id="KW-0961">Cell wall biogenesis/degradation</keyword>
<reference evidence="23 24" key="1">
    <citation type="journal article" date="2013" name="Syst. Appl. Microbiol.">
        <title>Phylogenetic position and virulence apparatus of the pear flower necrosis pathogen Erwinia piriflorinigrans CFBP 5888T as assessed by comparative genomics.</title>
        <authorList>
            <person name="Smits T.H."/>
            <person name="Rezzonico F."/>
            <person name="Lopez M.M."/>
            <person name="Blom J."/>
            <person name="Goesmann A."/>
            <person name="Frey J.E."/>
            <person name="Duffy B."/>
        </authorList>
    </citation>
    <scope>NUCLEOTIDE SEQUENCE [LARGE SCALE GENOMIC DNA]</scope>
    <source>
        <strain evidence="24">CFBP5888</strain>
    </source>
</reference>
<evidence type="ECO:0000256" key="6">
    <source>
        <dbReference type="ARBA" id="ARBA00022475"/>
    </source>
</evidence>
<evidence type="ECO:0000256" key="20">
    <source>
        <dbReference type="RuleBase" id="RU004016"/>
    </source>
</evidence>
<dbReference type="PRINTS" id="PR00725">
    <property type="entry name" value="DADACBPTASE1"/>
</dbReference>
<name>V5Z9P9_9GAMM</name>
<sequence length="413" mass="45834">MQQQIPYNMRTFHLYLEDLLLKKCLPTRFTLLIALCGAAHAADLTPVNGLSLPMTPPAIDAASWVLMDATTGQILTSGQPDERRNPASLTKLMTGYVVDRAIDQKRITRDDMVTVGKDAWAAGNPLFKGSSLMFLKPGEKVSVRDLSRGVIIDSGNDACVALADYVAGSQNNFVTMMNHYVEKLALSNTHFETVHGLDAPGQFTTARDLAILSRAIISGEPDFYQMYSEKSLTWNGITQQNRNGLLWDKELHVDGLKTGHTESAGFNIIASSLDGQRRLIAVVMGGKSPKGREEQAHKLLVWGQRHFDTVQLFHAGKEIGHENVWYGNPHRIALGSDKDLFFTLPRDEVQHVKAKYVIERKDLEAPIKLHEQVGVIQLMQGDKQLASYPLVALQSVAEAGLITRITDYIKLKF</sequence>
<dbReference type="SMART" id="SM00936">
    <property type="entry name" value="PBP5_C"/>
    <property type="match status" value="1"/>
</dbReference>
<keyword evidence="13" id="KW-0573">Peptidoglycan synthesis</keyword>
<comment type="similarity">
    <text evidence="4 20">Belongs to the peptidase S11 family.</text>
</comment>
<feature type="active site" description="Proton acceptor" evidence="18">
    <location>
        <position position="91"/>
    </location>
</feature>
<dbReference type="GO" id="GO:0008360">
    <property type="term" value="P:regulation of cell shape"/>
    <property type="evidence" value="ECO:0007669"/>
    <property type="project" value="UniProtKB-KW"/>
</dbReference>
<gene>
    <name evidence="23" type="primary">dacD</name>
    <name evidence="23" type="ORF">EPIR_2300</name>
</gene>
<protein>
    <recommendedName>
        <fullName evidence="5">serine-type D-Ala-D-Ala carboxypeptidase</fullName>
        <ecNumber evidence="5">3.4.16.4</ecNumber>
    </recommendedName>
</protein>
<evidence type="ECO:0000256" key="16">
    <source>
        <dbReference type="ARBA" id="ARBA00034000"/>
    </source>
</evidence>
<dbReference type="GO" id="GO:0005886">
    <property type="term" value="C:plasma membrane"/>
    <property type="evidence" value="ECO:0007669"/>
    <property type="project" value="UniProtKB-SubCell"/>
</dbReference>
<dbReference type="STRING" id="1161919.EPIR_2300"/>
<dbReference type="UniPathway" id="UPA00219"/>
<dbReference type="Gene3D" id="2.60.410.10">
    <property type="entry name" value="D-Ala-D-Ala carboxypeptidase, C-terminal domain"/>
    <property type="match status" value="1"/>
</dbReference>
<evidence type="ECO:0000256" key="12">
    <source>
        <dbReference type="ARBA" id="ARBA00022960"/>
    </source>
</evidence>
<comment type="catalytic activity">
    <reaction evidence="16">
        <text>Preferential cleavage: (Ac)2-L-Lys-D-Ala-|-D-Ala. Also transpeptidation of peptidyl-alanyl moieties that are N-acyl substituents of D-alanine.</text>
        <dbReference type="EC" id="3.4.16.4"/>
    </reaction>
</comment>
<dbReference type="GO" id="GO:0008658">
    <property type="term" value="F:penicillin binding"/>
    <property type="evidence" value="ECO:0007669"/>
    <property type="project" value="UniProtKB-ARBA"/>
</dbReference>
<feature type="active site" description="Acyl-ester intermediate" evidence="18">
    <location>
        <position position="88"/>
    </location>
</feature>
<feature type="active site" evidence="18">
    <location>
        <position position="154"/>
    </location>
</feature>
<keyword evidence="6" id="KW-1003">Cell membrane</keyword>
<dbReference type="FunFam" id="3.40.710.10:FF:000001">
    <property type="entry name" value="D-alanyl-D-alanine serine-type carboxypeptidase"/>
    <property type="match status" value="1"/>
</dbReference>
<dbReference type="Pfam" id="PF00768">
    <property type="entry name" value="Peptidase_S11"/>
    <property type="match status" value="1"/>
</dbReference>
<keyword evidence="8 23" id="KW-0121">Carboxypeptidase</keyword>
<evidence type="ECO:0000256" key="19">
    <source>
        <dbReference type="PIRSR" id="PIRSR618044-2"/>
    </source>
</evidence>
<organism evidence="23 24">
    <name type="scientific">Erwinia piriflorinigrans CFBP 5888</name>
    <dbReference type="NCBI Taxonomy" id="1161919"/>
    <lineage>
        <taxon>Bacteria</taxon>
        <taxon>Pseudomonadati</taxon>
        <taxon>Pseudomonadota</taxon>
        <taxon>Gammaproteobacteria</taxon>
        <taxon>Enterobacterales</taxon>
        <taxon>Erwiniaceae</taxon>
        <taxon>Erwinia</taxon>
    </lineage>
</organism>
<dbReference type="Pfam" id="PF07943">
    <property type="entry name" value="PBP5_C"/>
    <property type="match status" value="1"/>
</dbReference>
<dbReference type="GO" id="GO:0009002">
    <property type="term" value="F:serine-type D-Ala-D-Ala carboxypeptidase activity"/>
    <property type="evidence" value="ECO:0007669"/>
    <property type="project" value="UniProtKB-EC"/>
</dbReference>
<comment type="caution">
    <text evidence="23">The sequence shown here is derived from an EMBL/GenBank/DDBJ whole genome shotgun (WGS) entry which is preliminary data.</text>
</comment>
<dbReference type="GO" id="GO:0071555">
    <property type="term" value="P:cell wall organization"/>
    <property type="evidence" value="ECO:0007669"/>
    <property type="project" value="UniProtKB-KW"/>
</dbReference>
<evidence type="ECO:0000256" key="17">
    <source>
        <dbReference type="ARBA" id="ARBA00060592"/>
    </source>
</evidence>
<comment type="function">
    <text evidence="1">Removes C-terminal D-alanyl residues from sugar-peptide cell wall precursors.</text>
</comment>
<dbReference type="InterPro" id="IPR015956">
    <property type="entry name" value="Peniciliin-bd_prot_C_sf"/>
</dbReference>
<keyword evidence="7" id="KW-0997">Cell inner membrane</keyword>
<evidence type="ECO:0000256" key="18">
    <source>
        <dbReference type="PIRSR" id="PIRSR618044-1"/>
    </source>
</evidence>
<dbReference type="EC" id="3.4.16.4" evidence="5"/>
<comment type="pathway">
    <text evidence="17">Glycan biosynthesis.</text>
</comment>
<feature type="signal peptide" evidence="21">
    <location>
        <begin position="1"/>
        <end position="41"/>
    </location>
</feature>
<keyword evidence="14" id="KW-0472">Membrane</keyword>
<dbReference type="PANTHER" id="PTHR21581">
    <property type="entry name" value="D-ALANYL-D-ALANINE CARBOXYPEPTIDASE"/>
    <property type="match status" value="1"/>
</dbReference>